<organism evidence="1 2">
    <name type="scientific">Sphingobacterium bambusae</name>
    <dbReference type="NCBI Taxonomy" id="662858"/>
    <lineage>
        <taxon>Bacteria</taxon>
        <taxon>Pseudomonadati</taxon>
        <taxon>Bacteroidota</taxon>
        <taxon>Sphingobacteriia</taxon>
        <taxon>Sphingobacteriales</taxon>
        <taxon>Sphingobacteriaceae</taxon>
        <taxon>Sphingobacterium</taxon>
    </lineage>
</organism>
<dbReference type="RefSeq" id="WP_320184118.1">
    <property type="nucleotide sequence ID" value="NZ_CP138332.1"/>
</dbReference>
<evidence type="ECO:0008006" key="3">
    <source>
        <dbReference type="Google" id="ProtNLM"/>
    </source>
</evidence>
<reference evidence="2" key="1">
    <citation type="journal article" date="2019" name="Int. J. Syst. Evol. Microbiol.">
        <title>The Global Catalogue of Microorganisms (GCM) 10K type strain sequencing project: providing services to taxonomists for standard genome sequencing and annotation.</title>
        <authorList>
            <consortium name="The Broad Institute Genomics Platform"/>
            <consortium name="The Broad Institute Genome Sequencing Center for Infectious Disease"/>
            <person name="Wu L."/>
            <person name="Ma J."/>
        </authorList>
    </citation>
    <scope>NUCLEOTIDE SEQUENCE [LARGE SCALE GENOMIC DNA]</scope>
    <source>
        <strain evidence="2">KCTC 22814</strain>
    </source>
</reference>
<proteinExistence type="predicted"/>
<sequence length="86" mass="10104">MQQTVRRFMSQYNQVLTRPFLVLDAYNVLDQFLFVFLDEGDDPVVCQAYYDLDHMEPGQWYKAMQPSLSTFINRVVQRVKEGGSAF</sequence>
<accession>A0ABW6BE49</accession>
<name>A0ABW6BE49_9SPHI</name>
<dbReference type="Proteomes" id="UP001597525">
    <property type="component" value="Unassembled WGS sequence"/>
</dbReference>
<evidence type="ECO:0000313" key="2">
    <source>
        <dbReference type="Proteomes" id="UP001597525"/>
    </source>
</evidence>
<protein>
    <recommendedName>
        <fullName evidence="3">Knr4/Smi1-like domain-containing protein</fullName>
    </recommendedName>
</protein>
<dbReference type="EMBL" id="JBHUPB010000003">
    <property type="protein sequence ID" value="MFD2966329.1"/>
    <property type="molecule type" value="Genomic_DNA"/>
</dbReference>
<gene>
    <name evidence="1" type="ORF">ACFS7Y_02975</name>
</gene>
<evidence type="ECO:0000313" key="1">
    <source>
        <dbReference type="EMBL" id="MFD2966329.1"/>
    </source>
</evidence>
<keyword evidence="2" id="KW-1185">Reference proteome</keyword>
<comment type="caution">
    <text evidence="1">The sequence shown here is derived from an EMBL/GenBank/DDBJ whole genome shotgun (WGS) entry which is preliminary data.</text>
</comment>